<sequence length="164" mass="17450">MGSRVHPGPRRTVLLQQRSPLAIGFMFTVGALIAIALAQTALVAQHILIVIMLALFLALGLNPVVTWLISKGLPRGAAVVTVVFGALAVFALALWAIIPVVIRQLTTLVTDGPVLLQQTRNHPWIRDLDERFDVISRLVAALSDPNLANQLFGGVLGAGQVVVG</sequence>
<keyword evidence="3 6" id="KW-0812">Transmembrane</keyword>
<evidence type="ECO:0000256" key="1">
    <source>
        <dbReference type="ARBA" id="ARBA00004141"/>
    </source>
</evidence>
<evidence type="ECO:0000256" key="3">
    <source>
        <dbReference type="ARBA" id="ARBA00022692"/>
    </source>
</evidence>
<dbReference type="GO" id="GO:0016020">
    <property type="term" value="C:membrane"/>
    <property type="evidence" value="ECO:0007669"/>
    <property type="project" value="UniProtKB-SubCell"/>
</dbReference>
<dbReference type="EMBL" id="DVLP01000446">
    <property type="protein sequence ID" value="HIT76967.1"/>
    <property type="molecule type" value="Genomic_DNA"/>
</dbReference>
<feature type="transmembrane region" description="Helical" evidence="6">
    <location>
        <begin position="21"/>
        <end position="41"/>
    </location>
</feature>
<reference evidence="7" key="1">
    <citation type="submission" date="2020-10" db="EMBL/GenBank/DDBJ databases">
        <authorList>
            <person name="Gilroy R."/>
        </authorList>
    </citation>
    <scope>NUCLEOTIDE SEQUENCE</scope>
    <source>
        <strain evidence="7">ChiGjej1B1-24693</strain>
    </source>
</reference>
<accession>A0A9D1KPL0</accession>
<evidence type="ECO:0000313" key="8">
    <source>
        <dbReference type="Proteomes" id="UP000886842"/>
    </source>
</evidence>
<evidence type="ECO:0000313" key="7">
    <source>
        <dbReference type="EMBL" id="HIT76967.1"/>
    </source>
</evidence>
<protein>
    <submittedName>
        <fullName evidence="7">AI-2E family transporter</fullName>
    </submittedName>
</protein>
<gene>
    <name evidence="7" type="ORF">IAA98_15425</name>
</gene>
<keyword evidence="4 6" id="KW-1133">Transmembrane helix</keyword>
<comment type="caution">
    <text evidence="7">The sequence shown here is derived from an EMBL/GenBank/DDBJ whole genome shotgun (WGS) entry which is preliminary data.</text>
</comment>
<evidence type="ECO:0000256" key="2">
    <source>
        <dbReference type="ARBA" id="ARBA00009773"/>
    </source>
</evidence>
<feature type="transmembrane region" description="Helical" evidence="6">
    <location>
        <begin position="76"/>
        <end position="98"/>
    </location>
</feature>
<comment type="subcellular location">
    <subcellularLocation>
        <location evidence="1">Membrane</location>
        <topology evidence="1">Multi-pass membrane protein</topology>
    </subcellularLocation>
</comment>
<evidence type="ECO:0000256" key="5">
    <source>
        <dbReference type="ARBA" id="ARBA00023136"/>
    </source>
</evidence>
<proteinExistence type="inferred from homology"/>
<dbReference type="Proteomes" id="UP000886842">
    <property type="component" value="Unassembled WGS sequence"/>
</dbReference>
<comment type="similarity">
    <text evidence="2">Belongs to the autoinducer-2 exporter (AI-2E) (TC 2.A.86) family.</text>
</comment>
<reference evidence="7" key="2">
    <citation type="journal article" date="2021" name="PeerJ">
        <title>Extensive microbial diversity within the chicken gut microbiome revealed by metagenomics and culture.</title>
        <authorList>
            <person name="Gilroy R."/>
            <person name="Ravi A."/>
            <person name="Getino M."/>
            <person name="Pursley I."/>
            <person name="Horton D.L."/>
            <person name="Alikhan N.F."/>
            <person name="Baker D."/>
            <person name="Gharbi K."/>
            <person name="Hall N."/>
            <person name="Watson M."/>
            <person name="Adriaenssens E.M."/>
            <person name="Foster-Nyarko E."/>
            <person name="Jarju S."/>
            <person name="Secka A."/>
            <person name="Antonio M."/>
            <person name="Oren A."/>
            <person name="Chaudhuri R.R."/>
            <person name="La Ragione R."/>
            <person name="Hildebrand F."/>
            <person name="Pallen M.J."/>
        </authorList>
    </citation>
    <scope>NUCLEOTIDE SEQUENCE</scope>
    <source>
        <strain evidence="7">ChiGjej1B1-24693</strain>
    </source>
</reference>
<keyword evidence="5 6" id="KW-0472">Membrane</keyword>
<name>A0A9D1KPL0_9ACTN</name>
<organism evidence="7 8">
    <name type="scientific">Candidatus Avipropionibacterium avicola</name>
    <dbReference type="NCBI Taxonomy" id="2840701"/>
    <lineage>
        <taxon>Bacteria</taxon>
        <taxon>Bacillati</taxon>
        <taxon>Actinomycetota</taxon>
        <taxon>Actinomycetes</taxon>
        <taxon>Propionibacteriales</taxon>
        <taxon>Propionibacteriaceae</taxon>
        <taxon>Propionibacteriaceae incertae sedis</taxon>
        <taxon>Candidatus Avipropionibacterium</taxon>
    </lineage>
</organism>
<feature type="non-terminal residue" evidence="7">
    <location>
        <position position="164"/>
    </location>
</feature>
<evidence type="ECO:0000256" key="4">
    <source>
        <dbReference type="ARBA" id="ARBA00022989"/>
    </source>
</evidence>
<dbReference type="InterPro" id="IPR002549">
    <property type="entry name" value="AI-2E-like"/>
</dbReference>
<evidence type="ECO:0000256" key="6">
    <source>
        <dbReference type="SAM" id="Phobius"/>
    </source>
</evidence>
<feature type="transmembrane region" description="Helical" evidence="6">
    <location>
        <begin position="47"/>
        <end position="69"/>
    </location>
</feature>
<dbReference type="Pfam" id="PF01594">
    <property type="entry name" value="AI-2E_transport"/>
    <property type="match status" value="1"/>
</dbReference>
<dbReference type="AlphaFoldDB" id="A0A9D1KPL0"/>